<comment type="caution">
    <text evidence="1">The sequence shown here is derived from an EMBL/GenBank/DDBJ whole genome shotgun (WGS) entry which is preliminary data.</text>
</comment>
<evidence type="ECO:0000313" key="2">
    <source>
        <dbReference type="Proteomes" id="UP000646478"/>
    </source>
</evidence>
<protein>
    <submittedName>
        <fullName evidence="1">Uncharacterized protein</fullName>
    </submittedName>
</protein>
<dbReference type="RefSeq" id="WP_188825037.1">
    <property type="nucleotide sequence ID" value="NZ_BMHH01000013.1"/>
</dbReference>
<proteinExistence type="predicted"/>
<keyword evidence="2" id="KW-1185">Reference proteome</keyword>
<reference evidence="1" key="1">
    <citation type="journal article" date="2014" name="Int. J. Syst. Evol. Microbiol.">
        <title>Complete genome sequence of Corynebacterium casei LMG S-19264T (=DSM 44701T), isolated from a smear-ripened cheese.</title>
        <authorList>
            <consortium name="US DOE Joint Genome Institute (JGI-PGF)"/>
            <person name="Walter F."/>
            <person name="Albersmeier A."/>
            <person name="Kalinowski J."/>
            <person name="Ruckert C."/>
        </authorList>
    </citation>
    <scope>NUCLEOTIDE SEQUENCE</scope>
    <source>
        <strain evidence="1">CGMCC 1.15082</strain>
    </source>
</reference>
<name>A0A916SH66_9HYPH</name>
<dbReference type="AlphaFoldDB" id="A0A916SH66"/>
<evidence type="ECO:0000313" key="1">
    <source>
        <dbReference type="EMBL" id="GGA99995.1"/>
    </source>
</evidence>
<gene>
    <name evidence="1" type="ORF">GCM10011491_30300</name>
</gene>
<reference evidence="1" key="2">
    <citation type="submission" date="2020-09" db="EMBL/GenBank/DDBJ databases">
        <authorList>
            <person name="Sun Q."/>
            <person name="Zhou Y."/>
        </authorList>
    </citation>
    <scope>NUCLEOTIDE SEQUENCE</scope>
    <source>
        <strain evidence="1">CGMCC 1.15082</strain>
    </source>
</reference>
<sequence>MPKHNPDTAIPEEIMREARKIAECHLRPGSLGCDILEGSIARALMARDQRAADIARKLGADSDHSHGYEVACEDVAAAILTYSAKEGQPA</sequence>
<dbReference type="Proteomes" id="UP000646478">
    <property type="component" value="Unassembled WGS sequence"/>
</dbReference>
<dbReference type="EMBL" id="BMHH01000013">
    <property type="protein sequence ID" value="GGA99995.1"/>
    <property type="molecule type" value="Genomic_DNA"/>
</dbReference>
<organism evidence="1 2">
    <name type="scientific">Brucella endophytica</name>
    <dbReference type="NCBI Taxonomy" id="1963359"/>
    <lineage>
        <taxon>Bacteria</taxon>
        <taxon>Pseudomonadati</taxon>
        <taxon>Pseudomonadota</taxon>
        <taxon>Alphaproteobacteria</taxon>
        <taxon>Hyphomicrobiales</taxon>
        <taxon>Brucellaceae</taxon>
        <taxon>Brucella/Ochrobactrum group</taxon>
        <taxon>Brucella</taxon>
    </lineage>
</organism>
<accession>A0A916SH66</accession>